<keyword evidence="1 2" id="KW-0732">Signal</keyword>
<accession>A0A7K1GG66</accession>
<evidence type="ECO:0000313" key="5">
    <source>
        <dbReference type="Proteomes" id="UP000447545"/>
    </source>
</evidence>
<comment type="caution">
    <text evidence="4">The sequence shown here is derived from an EMBL/GenBank/DDBJ whole genome shotgun (WGS) entry which is preliminary data.</text>
</comment>
<dbReference type="EMBL" id="WJYA01000009">
    <property type="protein sequence ID" value="MTE28103.1"/>
    <property type="molecule type" value="Genomic_DNA"/>
</dbReference>
<proteinExistence type="predicted"/>
<dbReference type="RefSeq" id="WP_155090112.1">
    <property type="nucleotide sequence ID" value="NZ_WJYA01000009.1"/>
</dbReference>
<dbReference type="Gene3D" id="2.60.120.430">
    <property type="entry name" value="Galactose-binding lectin"/>
    <property type="match status" value="1"/>
</dbReference>
<dbReference type="InterPro" id="IPR026444">
    <property type="entry name" value="Secre_tail"/>
</dbReference>
<evidence type="ECO:0000259" key="3">
    <source>
        <dbReference type="Pfam" id="PF18962"/>
    </source>
</evidence>
<dbReference type="NCBIfam" id="TIGR04183">
    <property type="entry name" value="Por_Secre_tail"/>
    <property type="match status" value="1"/>
</dbReference>
<name>A0A7K1GG66_9FLAO</name>
<feature type="chain" id="PRO_5029908475" evidence="2">
    <location>
        <begin position="21"/>
        <end position="436"/>
    </location>
</feature>
<evidence type="ECO:0000256" key="1">
    <source>
        <dbReference type="ARBA" id="ARBA00022729"/>
    </source>
</evidence>
<feature type="domain" description="Secretion system C-terminal sorting" evidence="3">
    <location>
        <begin position="365"/>
        <end position="434"/>
    </location>
</feature>
<keyword evidence="5" id="KW-1185">Reference proteome</keyword>
<organism evidence="4 5">
    <name type="scientific">Winogradskyella ouciana</name>
    <dbReference type="NCBI Taxonomy" id="2608631"/>
    <lineage>
        <taxon>Bacteria</taxon>
        <taxon>Pseudomonadati</taxon>
        <taxon>Bacteroidota</taxon>
        <taxon>Flavobacteriia</taxon>
        <taxon>Flavobacteriales</taxon>
        <taxon>Flavobacteriaceae</taxon>
        <taxon>Winogradskyella</taxon>
    </lineage>
</organism>
<dbReference type="Pfam" id="PF18962">
    <property type="entry name" value="Por_Secre_tail"/>
    <property type="match status" value="1"/>
</dbReference>
<reference evidence="4 5" key="1">
    <citation type="submission" date="2019-11" db="EMBL/GenBank/DDBJ databases">
        <title>Winogradskyella ouciana sp. nov., isolated from the hadal seawater of the Mariana Trench.</title>
        <authorList>
            <person name="Liu R."/>
        </authorList>
    </citation>
    <scope>NUCLEOTIDE SEQUENCE [LARGE SCALE GENOMIC DNA]</scope>
    <source>
        <strain evidence="4 5">ZXX205</strain>
    </source>
</reference>
<evidence type="ECO:0000313" key="4">
    <source>
        <dbReference type="EMBL" id="MTE28103.1"/>
    </source>
</evidence>
<protein>
    <submittedName>
        <fullName evidence="4">T9SS type A sorting domain-containing protein</fullName>
    </submittedName>
</protein>
<dbReference type="Proteomes" id="UP000447545">
    <property type="component" value="Unassembled WGS sequence"/>
</dbReference>
<sequence length="436" mass="48406">MRVKLLITATLISIFSYSQNAPIDFEISGIGGDWTWSVFENDTNPPLEIIANPFIEGQNTSATVAKFTALQTGQPFAGCESMHGADIDSFTFDANNSTIKIMVYKSVISDVGLKFAASDSAAQPEIKVANTVTDQWEELTFDFSPYIGLFPQVVDQIIIFPDFDNAGRTQDNIVYFDNISFSEQVVEPSPMEAAPTPTLPAANVISVFNTNNPYMDISNVDYNPFWGQATVTTQIDIQGNNTLKYNDLNYQGTDFSTNVQDVTGMNYIHIDYWSSDATALQFFLINQSTGGAGEKFYDFAIEDGIINNTWVSKDIPLSHFTDQGFSLLDVMQFKVVGNGTVYLDNLIFSTQPLSVNDFEKVKVNIYPNPTKNSWTFELSDTFIDSIEIYDLFGKEVLTLKVNQSSIEINAEGLTNGVYFAKISSSGVEETFKLIKN</sequence>
<evidence type="ECO:0000256" key="2">
    <source>
        <dbReference type="SAM" id="SignalP"/>
    </source>
</evidence>
<feature type="signal peptide" evidence="2">
    <location>
        <begin position="1"/>
        <end position="20"/>
    </location>
</feature>
<dbReference type="AlphaFoldDB" id="A0A7K1GG66"/>
<gene>
    <name evidence="4" type="ORF">F1003_14275</name>
</gene>